<dbReference type="Pfam" id="PF16141">
    <property type="entry name" value="GH18_BT1044-like"/>
    <property type="match status" value="1"/>
</dbReference>
<evidence type="ECO:0000313" key="2">
    <source>
        <dbReference type="Proteomes" id="UP001141933"/>
    </source>
</evidence>
<dbReference type="InterPro" id="IPR017853">
    <property type="entry name" value="GH"/>
</dbReference>
<accession>A0ABT4PDI1</accession>
<organism evidence="1 2">
    <name type="scientific">Phocaeicola acetigenes</name>
    <dbReference type="NCBI Taxonomy" id="3016083"/>
    <lineage>
        <taxon>Bacteria</taxon>
        <taxon>Pseudomonadati</taxon>
        <taxon>Bacteroidota</taxon>
        <taxon>Bacteroidia</taxon>
        <taxon>Bacteroidales</taxon>
        <taxon>Bacteroidaceae</taxon>
        <taxon>Phocaeicola</taxon>
    </lineage>
</organism>
<keyword evidence="1" id="KW-0378">Hydrolase</keyword>
<dbReference type="Gene3D" id="3.20.20.80">
    <property type="entry name" value="Glycosidases"/>
    <property type="match status" value="1"/>
</dbReference>
<dbReference type="EMBL" id="JAPZVM010000001">
    <property type="protein sequence ID" value="MCZ8371098.1"/>
    <property type="molecule type" value="Genomic_DNA"/>
</dbReference>
<dbReference type="Proteomes" id="UP001141933">
    <property type="component" value="Unassembled WGS sequence"/>
</dbReference>
<comment type="caution">
    <text evidence="1">The sequence shown here is derived from an EMBL/GenBank/DDBJ whole genome shotgun (WGS) entry which is preliminary data.</text>
</comment>
<name>A0ABT4PDI1_9BACT</name>
<gene>
    <name evidence="1" type="ORF">O6P32_00015</name>
</gene>
<dbReference type="SUPFAM" id="SSF51445">
    <property type="entry name" value="(Trans)glycosidases"/>
    <property type="match status" value="1"/>
</dbReference>
<dbReference type="InterPro" id="IPR032320">
    <property type="entry name" value="GH18_BT1044-like"/>
</dbReference>
<dbReference type="PROSITE" id="PS51257">
    <property type="entry name" value="PROKAR_LIPOPROTEIN"/>
    <property type="match status" value="1"/>
</dbReference>
<keyword evidence="2" id="KW-1185">Reference proteome</keyword>
<protein>
    <submittedName>
        <fullName evidence="1">Glycoside hydrolase family 18</fullName>
    </submittedName>
</protein>
<proteinExistence type="predicted"/>
<dbReference type="PROSITE" id="PS01095">
    <property type="entry name" value="GH18_1"/>
    <property type="match status" value="1"/>
</dbReference>
<dbReference type="RefSeq" id="WP_269876208.1">
    <property type="nucleotide sequence ID" value="NZ_JAPZVM010000001.1"/>
</dbReference>
<reference evidence="1" key="1">
    <citation type="submission" date="2022-12" db="EMBL/GenBank/DDBJ databases">
        <title>Phocaeicola acetigenes sp. nov., isolated feces from a healthy human.</title>
        <authorList>
            <person name="Do H."/>
            <person name="Ha Y.B."/>
            <person name="Kim J.-S."/>
            <person name="Suh M.K."/>
            <person name="Kim H.S."/>
            <person name="Lee J.-S."/>
        </authorList>
    </citation>
    <scope>NUCLEOTIDE SEQUENCE</scope>
    <source>
        <strain evidence="1">KGMB11183</strain>
    </source>
</reference>
<sequence length="382" mass="43646">MLKHYIGKIIMCGAVCSALYSCSDWTKVESINQGTFLENNRSDEYYENLRAWKARKDHQITFGWFGNWTGVDQEHSMRSLPDSLDFISIWGSWKNLTDKQKTDLQYVQEKKGTKALLCFIIANIGDQITPQSVYDNWQEEGYESERAAVNAYWGWVDGDDDAISKAIDKYTQGLCDTIHKYNYDGFDIDYEPNYGSSGNLASYKDRMLMFCEYMKNHLGEGKMLVVDGEPQSMPAEAGTLLDYFIVQAYNSYGDSDLNSRLQSTINNFDGVLTPQEVARKYIVTENFESYAANGGNSNYMDKEGNTFNSLEGMARWVPVIDGDSIMKGGFGSYHIEYDYGLTFTDDFYTAHPWLSRDDLSYPWTRSGMRALRALESISSIKR</sequence>
<evidence type="ECO:0000313" key="1">
    <source>
        <dbReference type="EMBL" id="MCZ8371098.1"/>
    </source>
</evidence>
<dbReference type="InterPro" id="IPR001579">
    <property type="entry name" value="Glyco_hydro_18_chit_AS"/>
</dbReference>
<dbReference type="GO" id="GO:0016787">
    <property type="term" value="F:hydrolase activity"/>
    <property type="evidence" value="ECO:0007669"/>
    <property type="project" value="UniProtKB-KW"/>
</dbReference>